<comment type="cofactor">
    <cofactor evidence="1">
        <name>thiamine diphosphate</name>
        <dbReference type="ChEBI" id="CHEBI:58937"/>
    </cofactor>
</comment>
<dbReference type="GO" id="GO:0006099">
    <property type="term" value="P:tricarboxylic acid cycle"/>
    <property type="evidence" value="ECO:0007669"/>
    <property type="project" value="TreeGrafter"/>
</dbReference>
<dbReference type="SMART" id="SM00861">
    <property type="entry name" value="Transket_pyr"/>
    <property type="match status" value="1"/>
</dbReference>
<evidence type="ECO:0000313" key="7">
    <source>
        <dbReference type="Proteomes" id="UP001314263"/>
    </source>
</evidence>
<dbReference type="GO" id="GO:0030976">
    <property type="term" value="F:thiamine pyrophosphate binding"/>
    <property type="evidence" value="ECO:0007669"/>
    <property type="project" value="InterPro"/>
</dbReference>
<proteinExistence type="inferred from homology"/>
<dbReference type="InterPro" id="IPR031717">
    <property type="entry name" value="ODO-1/KGD_C"/>
</dbReference>
<dbReference type="Gene3D" id="3.40.50.12470">
    <property type="match status" value="2"/>
</dbReference>
<keyword evidence="7" id="KW-1185">Reference proteome</keyword>
<dbReference type="PANTHER" id="PTHR23152">
    <property type="entry name" value="2-OXOGLUTARATE DEHYDROGENASE"/>
    <property type="match status" value="1"/>
</dbReference>
<dbReference type="GO" id="GO:0004591">
    <property type="term" value="F:oxoglutarate dehydrogenase (succinyl-transferring) activity"/>
    <property type="evidence" value="ECO:0007669"/>
    <property type="project" value="TreeGrafter"/>
</dbReference>
<dbReference type="GO" id="GO:0045252">
    <property type="term" value="C:oxoglutarate dehydrogenase complex"/>
    <property type="evidence" value="ECO:0007669"/>
    <property type="project" value="TreeGrafter"/>
</dbReference>
<dbReference type="Proteomes" id="UP001314263">
    <property type="component" value="Unassembled WGS sequence"/>
</dbReference>
<dbReference type="Pfam" id="PF00676">
    <property type="entry name" value="E1_dh"/>
    <property type="match status" value="1"/>
</dbReference>
<protein>
    <recommendedName>
        <fullName evidence="5">Transketolase-like pyrimidine-binding domain-containing protein</fullName>
    </recommendedName>
</protein>
<dbReference type="InterPro" id="IPR011992">
    <property type="entry name" value="EF-hand-dom_pair"/>
</dbReference>
<dbReference type="Pfam" id="PF02779">
    <property type="entry name" value="Transket_pyr"/>
    <property type="match status" value="1"/>
</dbReference>
<comment type="similarity">
    <text evidence="2">Belongs to the alpha-ketoglutarate dehydrogenase family.</text>
</comment>
<dbReference type="InterPro" id="IPR011603">
    <property type="entry name" value="2oxoglutarate_DH_E1"/>
</dbReference>
<dbReference type="SUPFAM" id="SSF47473">
    <property type="entry name" value="EF-hand"/>
    <property type="match status" value="1"/>
</dbReference>
<dbReference type="InterPro" id="IPR001017">
    <property type="entry name" value="DH_E1"/>
</dbReference>
<name>A0AAV1IBS7_9CHLO</name>
<evidence type="ECO:0000256" key="3">
    <source>
        <dbReference type="ARBA" id="ARBA00023002"/>
    </source>
</evidence>
<dbReference type="EMBL" id="CAUYUE010000008">
    <property type="protein sequence ID" value="CAK0783394.1"/>
    <property type="molecule type" value="Genomic_DNA"/>
</dbReference>
<dbReference type="PANTHER" id="PTHR23152:SF35">
    <property type="entry name" value="2-OXOGLUTARATE DEHYDROGENASE E1 COMPONENT"/>
    <property type="match status" value="1"/>
</dbReference>
<reference evidence="6 7" key="1">
    <citation type="submission" date="2023-10" db="EMBL/GenBank/DDBJ databases">
        <authorList>
            <person name="Maclean D."/>
            <person name="Macfadyen A."/>
        </authorList>
    </citation>
    <scope>NUCLEOTIDE SEQUENCE [LARGE SCALE GENOMIC DNA]</scope>
</reference>
<evidence type="ECO:0000256" key="1">
    <source>
        <dbReference type="ARBA" id="ARBA00001964"/>
    </source>
</evidence>
<comment type="caution">
    <text evidence="6">The sequence shown here is derived from an EMBL/GenBank/DDBJ whole genome shotgun (WGS) entry which is preliminary data.</text>
</comment>
<dbReference type="PIRSF" id="PIRSF000157">
    <property type="entry name" value="Oxoglu_dh_E1"/>
    <property type="match status" value="1"/>
</dbReference>
<keyword evidence="3" id="KW-0560">Oxidoreductase</keyword>
<dbReference type="InterPro" id="IPR029061">
    <property type="entry name" value="THDP-binding"/>
</dbReference>
<dbReference type="InterPro" id="IPR042179">
    <property type="entry name" value="KGD_C_sf"/>
</dbReference>
<dbReference type="Gene3D" id="1.10.287.1150">
    <property type="entry name" value="TPP helical domain"/>
    <property type="match status" value="1"/>
</dbReference>
<organism evidence="6 7">
    <name type="scientific">Coccomyxa viridis</name>
    <dbReference type="NCBI Taxonomy" id="1274662"/>
    <lineage>
        <taxon>Eukaryota</taxon>
        <taxon>Viridiplantae</taxon>
        <taxon>Chlorophyta</taxon>
        <taxon>core chlorophytes</taxon>
        <taxon>Trebouxiophyceae</taxon>
        <taxon>Trebouxiophyceae incertae sedis</taxon>
        <taxon>Coccomyxaceae</taxon>
        <taxon>Coccomyxa</taxon>
    </lineage>
</organism>
<evidence type="ECO:0000313" key="6">
    <source>
        <dbReference type="EMBL" id="CAK0783394.1"/>
    </source>
</evidence>
<evidence type="ECO:0000256" key="2">
    <source>
        <dbReference type="ARBA" id="ARBA00006936"/>
    </source>
</evidence>
<dbReference type="GO" id="GO:0005739">
    <property type="term" value="C:mitochondrion"/>
    <property type="evidence" value="ECO:0007669"/>
    <property type="project" value="TreeGrafter"/>
</dbReference>
<accession>A0AAV1IBS7</accession>
<gene>
    <name evidence="6" type="ORF">CVIRNUC_006593</name>
</gene>
<dbReference type="Gene3D" id="3.40.50.11610">
    <property type="entry name" value="Multifunctional 2-oxoglutarate metabolism enzyme, C-terminal domain"/>
    <property type="match status" value="1"/>
</dbReference>
<evidence type="ECO:0000259" key="5">
    <source>
        <dbReference type="SMART" id="SM00861"/>
    </source>
</evidence>
<sequence length="1092" mass="120238">MRIQWQSLSSQVGTQLARIGWARAYSSVSAEELADTLRLLRLLQAFRSRGHLAADLDPLQRQRGPWFREGRHVPSWRDSFIGLVEDYDPGQDRKRKAAWLSAKLGLRLPPSADRTYFVGGALAAGDPGGQQRWCLPDAVDRMYAAYCGTLTAEIDHLASQEQQQWVAERLENRQSPSTAQSLRTLRTLVHADEFEAFLAEHFPHSKRFGVEGCEAILAGADALLARCAVHGTRRVEVGMAHRGRLAMLSTLLNKPPGTLFAKMENAQSDYAVGDVTYHLGETATLTYTQGAQARDIRVSIAPNPSHLEAVGPVVQGLVRALQQRLGASGQQRVLGLLVHGDAAFSGLGIVPECLQLSTAPGYTVGGMIHLVLNNQVGFTTAPHDGRSSAHATCAGKAIGAPIFHVNADDPAAVVAACQMAADFRHRWHKDVIVDVIGYRRHGHNELDNPQATLPLTYKRVQEHKSVLSMYASRLEEQGLIAASAVHDMRREVRKHLEEEHAAVQAGMYRQSPQDWLASSWQGDALQALAEEPGSRAPEARQEPTGLPLQTLRWVGRSICTVPADFDLHPEVQALLNSRRGMVEGPESRVDFGMAEALAFGALALHRGARPPHALRVAQQAPAGDDLRTAAQREADAASGLNLGAYSVRLSGQDVERGTFNHRHAVLYDNSIATRRIALNEIQPGMQEPVEVWNSPLSEAAVLGFEYGHSLGSERQGLTVFEAQFGDFANNAQVIIDQFISAGEERWDQRSGLVLQLPHGFEGQGPDHSSARVERFLQLCNDDADHLPGSSPAQRRQIAATFNALARDRGGQLSREHVTDALRAAGIGVNGELTDLLWTEMGLEQNAPITKDAWEGLMVQFSRRYAERQANMFVVCATTPAQVFHALRRQMNRPFVKPLVLLTPKYLLHHRPATSALVDFSVGTFFNRVIDDGKVSDNTRHKAINPSTGEPFLLPAHAIKRVVLCMGQIYYHLSQARRGRRIRDLVLVRLEQIAPFPSDLLIKVMAQYGNAELVWCQEEPKNMGAWSYIKPRLDTAMRELGPTAGMHQRPLRYVGRTAAASVATASVAIHRLETKHIVDSVMSPDPIIDNHKI</sequence>
<dbReference type="AlphaFoldDB" id="A0AAV1IBS7"/>
<dbReference type="Gene3D" id="3.40.50.970">
    <property type="match status" value="1"/>
</dbReference>
<feature type="domain" description="Transketolase-like pyrimidine-binding" evidence="5">
    <location>
        <begin position="624"/>
        <end position="909"/>
    </location>
</feature>
<evidence type="ECO:0000256" key="4">
    <source>
        <dbReference type="ARBA" id="ARBA00023052"/>
    </source>
</evidence>
<keyword evidence="4" id="KW-0786">Thiamine pyrophosphate</keyword>
<dbReference type="SUPFAM" id="SSF52518">
    <property type="entry name" value="Thiamin diphosphate-binding fold (THDP-binding)"/>
    <property type="match status" value="3"/>
</dbReference>
<dbReference type="Pfam" id="PF16870">
    <property type="entry name" value="OxoGdeHyase_C"/>
    <property type="match status" value="1"/>
</dbReference>
<dbReference type="InterPro" id="IPR005475">
    <property type="entry name" value="Transketolase-like_Pyr-bd"/>
</dbReference>